<organism evidence="1">
    <name type="scientific">Myoviridae sp. ctj3P51</name>
    <dbReference type="NCBI Taxonomy" id="2826687"/>
    <lineage>
        <taxon>Viruses</taxon>
        <taxon>Duplodnaviria</taxon>
        <taxon>Heunggongvirae</taxon>
        <taxon>Uroviricota</taxon>
        <taxon>Caudoviricetes</taxon>
    </lineage>
</organism>
<name>A0A8S5NQ58_9CAUD</name>
<proteinExistence type="predicted"/>
<protein>
    <submittedName>
        <fullName evidence="1">Ribosome, girodazole, girolline, antibiotic complex, 50S</fullName>
    </submittedName>
</protein>
<accession>A0A8S5NQ58</accession>
<sequence>MTTNEVTIERLKIIANDSMLGDSIREAACIAIDVLEKQNPKKPIRVLWEITCPHCKKAIGSYPYCAYCGQAIDWSEE</sequence>
<evidence type="ECO:0000313" key="1">
    <source>
        <dbReference type="EMBL" id="DAD96503.1"/>
    </source>
</evidence>
<dbReference type="EMBL" id="BK015217">
    <property type="protein sequence ID" value="DAD96503.1"/>
    <property type="molecule type" value="Genomic_DNA"/>
</dbReference>
<reference evidence="1" key="1">
    <citation type="journal article" date="2021" name="Proc. Natl. Acad. Sci. U.S.A.">
        <title>A Catalog of Tens of Thousands of Viruses from Human Metagenomes Reveals Hidden Associations with Chronic Diseases.</title>
        <authorList>
            <person name="Tisza M.J."/>
            <person name="Buck C.B."/>
        </authorList>
    </citation>
    <scope>NUCLEOTIDE SEQUENCE</scope>
    <source>
        <strain evidence="1">Ctj3P51</strain>
    </source>
</reference>